<dbReference type="EMBL" id="JAULSX010000003">
    <property type="protein sequence ID" value="KAK3494737.1"/>
    <property type="molecule type" value="Genomic_DNA"/>
</dbReference>
<name>A0AAJ0I9Z6_9PEZI</name>
<protein>
    <submittedName>
        <fullName evidence="1">Uncharacterized protein</fullName>
    </submittedName>
</protein>
<sequence>MTSQRGYLMPPISPVFRTVDTERKARHSLRGDQWYPEWIRQGQYNIVICSSTCSFVLGCDASTARVPEQGPLRYVLPTAGHFRTTEDDGRLGIVEGEEAMRQNNRKLVMHAQYGRSKSEDAIRRFK</sequence>
<reference evidence="1 2" key="1">
    <citation type="journal article" date="2023" name="Mol. Phylogenet. Evol.">
        <title>Genome-scale phylogeny and comparative genomics of the fungal order Sordariales.</title>
        <authorList>
            <person name="Hensen N."/>
            <person name="Bonometti L."/>
            <person name="Westerberg I."/>
            <person name="Brannstrom I.O."/>
            <person name="Guillou S."/>
            <person name="Cros-Aarteil S."/>
            <person name="Calhoun S."/>
            <person name="Haridas S."/>
            <person name="Kuo A."/>
            <person name="Mondo S."/>
            <person name="Pangilinan J."/>
            <person name="Riley R."/>
            <person name="LaButti K."/>
            <person name="Andreopoulos B."/>
            <person name="Lipzen A."/>
            <person name="Chen C."/>
            <person name="Yan M."/>
            <person name="Daum C."/>
            <person name="Ng V."/>
            <person name="Clum A."/>
            <person name="Steindorff A."/>
            <person name="Ohm R.A."/>
            <person name="Martin F."/>
            <person name="Silar P."/>
            <person name="Natvig D.O."/>
            <person name="Lalanne C."/>
            <person name="Gautier V."/>
            <person name="Ament-Velasquez S.L."/>
            <person name="Kruys A."/>
            <person name="Hutchinson M.I."/>
            <person name="Powell A.J."/>
            <person name="Barry K."/>
            <person name="Miller A.N."/>
            <person name="Grigoriev I.V."/>
            <person name="Debuchy R."/>
            <person name="Gladieux P."/>
            <person name="Hiltunen Thoren M."/>
            <person name="Johannesson H."/>
        </authorList>
    </citation>
    <scope>NUCLEOTIDE SEQUENCE [LARGE SCALE GENOMIC DNA]</scope>
    <source>
        <strain evidence="1 2">FGSC 10403</strain>
    </source>
</reference>
<accession>A0AAJ0I9Z6</accession>
<dbReference type="GeneID" id="87875775"/>
<dbReference type="AlphaFoldDB" id="A0AAJ0I9Z6"/>
<dbReference type="RefSeq" id="XP_062694166.1">
    <property type="nucleotide sequence ID" value="XM_062838153.1"/>
</dbReference>
<gene>
    <name evidence="1" type="ORF">B0T23DRAFT_394826</name>
</gene>
<comment type="caution">
    <text evidence="1">The sequence shown here is derived from an EMBL/GenBank/DDBJ whole genome shotgun (WGS) entry which is preliminary data.</text>
</comment>
<proteinExistence type="predicted"/>
<organism evidence="1 2">
    <name type="scientific">Neurospora hispaniola</name>
    <dbReference type="NCBI Taxonomy" id="588809"/>
    <lineage>
        <taxon>Eukaryota</taxon>
        <taxon>Fungi</taxon>
        <taxon>Dikarya</taxon>
        <taxon>Ascomycota</taxon>
        <taxon>Pezizomycotina</taxon>
        <taxon>Sordariomycetes</taxon>
        <taxon>Sordariomycetidae</taxon>
        <taxon>Sordariales</taxon>
        <taxon>Sordariaceae</taxon>
        <taxon>Neurospora</taxon>
    </lineage>
</organism>
<dbReference type="Proteomes" id="UP001285908">
    <property type="component" value="Unassembled WGS sequence"/>
</dbReference>
<evidence type="ECO:0000313" key="2">
    <source>
        <dbReference type="Proteomes" id="UP001285908"/>
    </source>
</evidence>
<evidence type="ECO:0000313" key="1">
    <source>
        <dbReference type="EMBL" id="KAK3494737.1"/>
    </source>
</evidence>
<keyword evidence="2" id="KW-1185">Reference proteome</keyword>